<proteinExistence type="predicted"/>
<gene>
    <name evidence="1" type="ORF">BCR44DRAFT_61908</name>
</gene>
<keyword evidence="2" id="KW-1185">Reference proteome</keyword>
<sequence length="134" mass="14887">MSLLIHGFLFLCPHSERLHLSPAVVRCAFCMFDNRASHPDPYHRTSVVVVCGLANAAQDNHGTQIISFNHVLANHRNEDEVAIFARHDPRHLSQVPGSTPLYSQHSPRPGLCLCHPPSRHSSSTASGNTRTFFK</sequence>
<evidence type="ECO:0000313" key="1">
    <source>
        <dbReference type="EMBL" id="ORZ40658.1"/>
    </source>
</evidence>
<name>A0A1Y2I1A8_9FUNG</name>
<reference evidence="1 2" key="1">
    <citation type="submission" date="2016-07" db="EMBL/GenBank/DDBJ databases">
        <title>Pervasive Adenine N6-methylation of Active Genes in Fungi.</title>
        <authorList>
            <consortium name="DOE Joint Genome Institute"/>
            <person name="Mondo S.J."/>
            <person name="Dannebaum R.O."/>
            <person name="Kuo R.C."/>
            <person name="Labutti K."/>
            <person name="Haridas S."/>
            <person name="Kuo A."/>
            <person name="Salamov A."/>
            <person name="Ahrendt S.R."/>
            <person name="Lipzen A."/>
            <person name="Sullivan W."/>
            <person name="Andreopoulos W.B."/>
            <person name="Clum A."/>
            <person name="Lindquist E."/>
            <person name="Daum C."/>
            <person name="Ramamoorthy G.K."/>
            <person name="Gryganskyi A."/>
            <person name="Culley D."/>
            <person name="Magnuson J.K."/>
            <person name="James T.Y."/>
            <person name="O'Malley M.A."/>
            <person name="Stajich J.E."/>
            <person name="Spatafora J.W."/>
            <person name="Visel A."/>
            <person name="Grigoriev I.V."/>
        </authorList>
    </citation>
    <scope>NUCLEOTIDE SEQUENCE [LARGE SCALE GENOMIC DNA]</scope>
    <source>
        <strain evidence="1 2">PL171</strain>
    </source>
</reference>
<protein>
    <submittedName>
        <fullName evidence="1">Uncharacterized protein</fullName>
    </submittedName>
</protein>
<organism evidence="1 2">
    <name type="scientific">Catenaria anguillulae PL171</name>
    <dbReference type="NCBI Taxonomy" id="765915"/>
    <lineage>
        <taxon>Eukaryota</taxon>
        <taxon>Fungi</taxon>
        <taxon>Fungi incertae sedis</taxon>
        <taxon>Blastocladiomycota</taxon>
        <taxon>Blastocladiomycetes</taxon>
        <taxon>Blastocladiales</taxon>
        <taxon>Catenariaceae</taxon>
        <taxon>Catenaria</taxon>
    </lineage>
</organism>
<dbReference type="AlphaFoldDB" id="A0A1Y2I1A8"/>
<evidence type="ECO:0000313" key="2">
    <source>
        <dbReference type="Proteomes" id="UP000193411"/>
    </source>
</evidence>
<comment type="caution">
    <text evidence="1">The sequence shown here is derived from an EMBL/GenBank/DDBJ whole genome shotgun (WGS) entry which is preliminary data.</text>
</comment>
<dbReference type="Proteomes" id="UP000193411">
    <property type="component" value="Unassembled WGS sequence"/>
</dbReference>
<accession>A0A1Y2I1A8</accession>
<dbReference type="EMBL" id="MCFL01000002">
    <property type="protein sequence ID" value="ORZ40658.1"/>
    <property type="molecule type" value="Genomic_DNA"/>
</dbReference>